<organism evidence="2 5">
    <name type="scientific">Johnsonella ignava ATCC 51276</name>
    <dbReference type="NCBI Taxonomy" id="679200"/>
    <lineage>
        <taxon>Bacteria</taxon>
        <taxon>Bacillati</taxon>
        <taxon>Bacillota</taxon>
        <taxon>Clostridia</taxon>
        <taxon>Lachnospirales</taxon>
        <taxon>Lachnospiraceae</taxon>
        <taxon>Johnsonella</taxon>
    </lineage>
</organism>
<feature type="domain" description="Integrase catalytic" evidence="1">
    <location>
        <begin position="1"/>
        <end position="62"/>
    </location>
</feature>
<evidence type="ECO:0000259" key="1">
    <source>
        <dbReference type="Pfam" id="PF13683"/>
    </source>
</evidence>
<dbReference type="HOGENOM" id="CLU_027402_41_5_9"/>
<dbReference type="EMBL" id="ACZL01000006">
    <property type="protein sequence ID" value="EHI56543.1"/>
    <property type="molecule type" value="Genomic_DNA"/>
</dbReference>
<proteinExistence type="predicted"/>
<dbReference type="InterPro" id="IPR050900">
    <property type="entry name" value="Transposase_IS3/IS150/IS904"/>
</dbReference>
<dbReference type="SUPFAM" id="SSF53098">
    <property type="entry name" value="Ribonuclease H-like"/>
    <property type="match status" value="1"/>
</dbReference>
<dbReference type="InterPro" id="IPR036397">
    <property type="entry name" value="RNaseH_sf"/>
</dbReference>
<dbReference type="PATRIC" id="fig|679200.3.peg.2286"/>
<dbReference type="AlphaFoldDB" id="G5GKS9"/>
<dbReference type="PANTHER" id="PTHR46889:SF4">
    <property type="entry name" value="TRANSPOSASE INSO FOR INSERTION SEQUENCE ELEMENT IS911B-RELATED"/>
    <property type="match status" value="1"/>
</dbReference>
<reference evidence="2 5" key="1">
    <citation type="submission" date="2011-08" db="EMBL/GenBank/DDBJ databases">
        <title>The Genome Sequence of Johnsonella ignava ATCC 51276.</title>
        <authorList>
            <consortium name="The Broad Institute Genome Sequencing Platform"/>
            <person name="Earl A."/>
            <person name="Ward D."/>
            <person name="Feldgarden M."/>
            <person name="Gevers D."/>
            <person name="Izard J."/>
            <person name="Blanton J.M."/>
            <person name="Baranova O.V."/>
            <person name="Dewhirst F.E."/>
            <person name="Young S.K."/>
            <person name="Zeng Q."/>
            <person name="Gargeya S."/>
            <person name="Fitzgerald M."/>
            <person name="Haas B."/>
            <person name="Abouelleil A."/>
            <person name="Alvarado L."/>
            <person name="Arachchi H.M."/>
            <person name="Berlin A."/>
            <person name="Brown A."/>
            <person name="Chapman S.B."/>
            <person name="Chen Z."/>
            <person name="Dunbar C."/>
            <person name="Freedman E."/>
            <person name="Gearin G."/>
            <person name="Gellesch M."/>
            <person name="Goldberg J."/>
            <person name="Griggs A."/>
            <person name="Gujja S."/>
            <person name="Heiman D."/>
            <person name="Howarth C."/>
            <person name="Larson L."/>
            <person name="Lui A."/>
            <person name="MacDonald P.J.P."/>
            <person name="Montmayeur A."/>
            <person name="Murphy C."/>
            <person name="Neiman D."/>
            <person name="Pearson M."/>
            <person name="Priest M."/>
            <person name="Roberts A."/>
            <person name="Saif S."/>
            <person name="Shea T."/>
            <person name="Shenoy N."/>
            <person name="Sisk P."/>
            <person name="Stolte C."/>
            <person name="Sykes S."/>
            <person name="Wortman J."/>
            <person name="Nusbaum C."/>
            <person name="Birren B."/>
        </authorList>
    </citation>
    <scope>NUCLEOTIDE SEQUENCE [LARGE SCALE GENOMIC DNA]</scope>
    <source>
        <strain evidence="2 5">ATCC 51276</strain>
    </source>
</reference>
<dbReference type="InterPro" id="IPR012337">
    <property type="entry name" value="RNaseH-like_sf"/>
</dbReference>
<accession>G5GKS9</accession>
<dbReference type="GO" id="GO:0003676">
    <property type="term" value="F:nucleic acid binding"/>
    <property type="evidence" value="ECO:0007669"/>
    <property type="project" value="InterPro"/>
</dbReference>
<comment type="caution">
    <text evidence="2">The sequence shown here is derived from an EMBL/GenBank/DDBJ whole genome shotgun (WGS) entry which is preliminary data.</text>
</comment>
<evidence type="ECO:0000313" key="4">
    <source>
        <dbReference type="EMBL" id="EHI56543.1"/>
    </source>
</evidence>
<dbReference type="Gene3D" id="3.30.420.10">
    <property type="entry name" value="Ribonuclease H-like superfamily/Ribonuclease H"/>
    <property type="match status" value="1"/>
</dbReference>
<dbReference type="Pfam" id="PF13683">
    <property type="entry name" value="rve_3"/>
    <property type="match status" value="1"/>
</dbReference>
<dbReference type="PANTHER" id="PTHR46889">
    <property type="entry name" value="TRANSPOSASE INSF FOR INSERTION SEQUENCE IS3B-RELATED"/>
    <property type="match status" value="1"/>
</dbReference>
<sequence length="69" mass="8441">MSKAGYPYDNAPMERYFNTLKNEEIYLHHYHEEQELYDAVEDFAYIKYNHVRPHAYNGYRTPFEARYAV</sequence>
<dbReference type="Proteomes" id="UP000003011">
    <property type="component" value="Unassembled WGS sequence"/>
</dbReference>
<dbReference type="EMBL" id="ACZL01000047">
    <property type="protein sequence ID" value="EHI54657.1"/>
    <property type="molecule type" value="Genomic_DNA"/>
</dbReference>
<keyword evidence="5" id="KW-1185">Reference proteome</keyword>
<dbReference type="InterPro" id="IPR001584">
    <property type="entry name" value="Integrase_cat-core"/>
</dbReference>
<evidence type="ECO:0000313" key="3">
    <source>
        <dbReference type="EMBL" id="EHI56214.1"/>
    </source>
</evidence>
<dbReference type="EMBL" id="ACZL01000011">
    <property type="protein sequence ID" value="EHI56214.1"/>
    <property type="molecule type" value="Genomic_DNA"/>
</dbReference>
<name>G5GKS9_9FIRM</name>
<evidence type="ECO:0000313" key="2">
    <source>
        <dbReference type="EMBL" id="EHI54657.1"/>
    </source>
</evidence>
<evidence type="ECO:0000313" key="5">
    <source>
        <dbReference type="Proteomes" id="UP000003011"/>
    </source>
</evidence>
<protein>
    <recommendedName>
        <fullName evidence="1">Integrase catalytic domain-containing protein</fullName>
    </recommendedName>
</protein>
<gene>
    <name evidence="4" type="ORF">HMPREF9333_00282</name>
    <name evidence="3" type="ORF">HMPREF9333_00493</name>
    <name evidence="2" type="ORF">HMPREF9333_02174</name>
</gene>
<dbReference type="GO" id="GO:0015074">
    <property type="term" value="P:DNA integration"/>
    <property type="evidence" value="ECO:0007669"/>
    <property type="project" value="InterPro"/>
</dbReference>